<evidence type="ECO:0000313" key="2">
    <source>
        <dbReference type="EMBL" id="MFC4061507.1"/>
    </source>
</evidence>
<dbReference type="Pfam" id="PF03621">
    <property type="entry name" value="MbtH"/>
    <property type="match status" value="1"/>
</dbReference>
<organism evidence="2 3">
    <name type="scientific">Planomonospora corallina</name>
    <dbReference type="NCBI Taxonomy" id="1806052"/>
    <lineage>
        <taxon>Bacteria</taxon>
        <taxon>Bacillati</taxon>
        <taxon>Actinomycetota</taxon>
        <taxon>Actinomycetes</taxon>
        <taxon>Streptosporangiales</taxon>
        <taxon>Streptosporangiaceae</taxon>
        <taxon>Planomonospora</taxon>
    </lineage>
</organism>
<evidence type="ECO:0000313" key="3">
    <source>
        <dbReference type="Proteomes" id="UP001595850"/>
    </source>
</evidence>
<protein>
    <submittedName>
        <fullName evidence="2">MbtH family protein</fullName>
    </submittedName>
</protein>
<evidence type="ECO:0000259" key="1">
    <source>
        <dbReference type="SMART" id="SM00923"/>
    </source>
</evidence>
<proteinExistence type="predicted"/>
<feature type="domain" description="MbtH-like" evidence="1">
    <location>
        <begin position="3"/>
        <end position="49"/>
    </location>
</feature>
<dbReference type="InterPro" id="IPR037407">
    <property type="entry name" value="MLP_fam"/>
</dbReference>
<dbReference type="Proteomes" id="UP001595850">
    <property type="component" value="Unassembled WGS sequence"/>
</dbReference>
<dbReference type="EMBL" id="JBHSBM010000030">
    <property type="protein sequence ID" value="MFC4061507.1"/>
    <property type="molecule type" value="Genomic_DNA"/>
</dbReference>
<dbReference type="PANTHER" id="PTHR38444">
    <property type="entry name" value="ENTEROBACTIN BIOSYNTHESIS PROTEIN YBDZ"/>
    <property type="match status" value="1"/>
</dbReference>
<dbReference type="PANTHER" id="PTHR38444:SF1">
    <property type="entry name" value="ENTEROBACTIN BIOSYNTHESIS PROTEIN YBDZ"/>
    <property type="match status" value="1"/>
</dbReference>
<dbReference type="Gene3D" id="3.90.820.10">
    <property type="entry name" value="Structural Genomics, Unknown Function 30-nov-00 1gh9 Mol_id"/>
    <property type="match status" value="1"/>
</dbReference>
<dbReference type="InterPro" id="IPR038020">
    <property type="entry name" value="MbtH-like_sf"/>
</dbReference>
<name>A0ABV8IBT6_9ACTN</name>
<dbReference type="RefSeq" id="WP_377291761.1">
    <property type="nucleotide sequence ID" value="NZ_JBHSBM010000030.1"/>
</dbReference>
<gene>
    <name evidence="2" type="ORF">ACFOWE_24680</name>
</gene>
<accession>A0ABV8IBT6</accession>
<dbReference type="SUPFAM" id="SSF160582">
    <property type="entry name" value="MbtH-like"/>
    <property type="match status" value="1"/>
</dbReference>
<sequence length="68" mass="7256">MNDGTHRYTVLVNGAGQYALHPEGAEEPSGWLAAGFGGTEEECVAHVDRCWTDTRPAHLRRPAGAGHA</sequence>
<reference evidence="3" key="1">
    <citation type="journal article" date="2019" name="Int. J. Syst. Evol. Microbiol.">
        <title>The Global Catalogue of Microorganisms (GCM) 10K type strain sequencing project: providing services to taxonomists for standard genome sequencing and annotation.</title>
        <authorList>
            <consortium name="The Broad Institute Genomics Platform"/>
            <consortium name="The Broad Institute Genome Sequencing Center for Infectious Disease"/>
            <person name="Wu L."/>
            <person name="Ma J."/>
        </authorList>
    </citation>
    <scope>NUCLEOTIDE SEQUENCE [LARGE SCALE GENOMIC DNA]</scope>
    <source>
        <strain evidence="3">TBRC 4489</strain>
    </source>
</reference>
<keyword evidence="3" id="KW-1185">Reference proteome</keyword>
<dbReference type="InterPro" id="IPR005153">
    <property type="entry name" value="MbtH-like_dom"/>
</dbReference>
<dbReference type="SMART" id="SM00923">
    <property type="entry name" value="MbtH"/>
    <property type="match status" value="1"/>
</dbReference>
<comment type="caution">
    <text evidence="2">The sequence shown here is derived from an EMBL/GenBank/DDBJ whole genome shotgun (WGS) entry which is preliminary data.</text>
</comment>